<proteinExistence type="predicted"/>
<name>A0A7X4HCX7_9BURK</name>
<feature type="chain" id="PRO_5030759812" evidence="1">
    <location>
        <begin position="25"/>
        <end position="147"/>
    </location>
</feature>
<sequence>MSMRLTTLLVLAAAGALLGCAALAGSSQGSGAAAAQPPGGTAALPELLQRLRAMEAASTCTASADCHALPVGARLCGGPSAWLAMSSAQMAAAAPLAQRYTALRKSANEAAEKEGMAATCQVVPQPAVGCVAGYCRTLPGGPSGRAD</sequence>
<dbReference type="AlphaFoldDB" id="A0A7X4HCX7"/>
<evidence type="ECO:0000256" key="1">
    <source>
        <dbReference type="SAM" id="SignalP"/>
    </source>
</evidence>
<dbReference type="Proteomes" id="UP000450676">
    <property type="component" value="Unassembled WGS sequence"/>
</dbReference>
<reference evidence="2 3" key="1">
    <citation type="submission" date="2019-12" db="EMBL/GenBank/DDBJ databases">
        <title>Novel species isolated from a subtropical stream in China.</title>
        <authorList>
            <person name="Lu H."/>
        </authorList>
    </citation>
    <scope>NUCLEOTIDE SEQUENCE [LARGE SCALE GENOMIC DNA]</scope>
    <source>
        <strain evidence="2 3">FT127W</strain>
    </source>
</reference>
<accession>A0A7X4HCX7</accession>
<keyword evidence="1" id="KW-0732">Signal</keyword>
<evidence type="ECO:0000313" key="2">
    <source>
        <dbReference type="EMBL" id="MYN08302.1"/>
    </source>
</evidence>
<dbReference type="RefSeq" id="WP_161072635.1">
    <property type="nucleotide sequence ID" value="NZ_CP086370.1"/>
</dbReference>
<evidence type="ECO:0000313" key="3">
    <source>
        <dbReference type="Proteomes" id="UP000450676"/>
    </source>
</evidence>
<comment type="caution">
    <text evidence="2">The sequence shown here is derived from an EMBL/GenBank/DDBJ whole genome shotgun (WGS) entry which is preliminary data.</text>
</comment>
<gene>
    <name evidence="2" type="ORF">GTP77_13255</name>
</gene>
<dbReference type="PROSITE" id="PS51257">
    <property type="entry name" value="PROKAR_LIPOPROTEIN"/>
    <property type="match status" value="1"/>
</dbReference>
<protein>
    <submittedName>
        <fullName evidence="2">Uncharacterized protein</fullName>
    </submittedName>
</protein>
<feature type="signal peptide" evidence="1">
    <location>
        <begin position="1"/>
        <end position="24"/>
    </location>
</feature>
<keyword evidence="3" id="KW-1185">Reference proteome</keyword>
<organism evidence="2 3">
    <name type="scientific">Pseudoduganella aquatica</name>
    <dbReference type="NCBI Taxonomy" id="2660641"/>
    <lineage>
        <taxon>Bacteria</taxon>
        <taxon>Pseudomonadati</taxon>
        <taxon>Pseudomonadota</taxon>
        <taxon>Betaproteobacteria</taxon>
        <taxon>Burkholderiales</taxon>
        <taxon>Oxalobacteraceae</taxon>
        <taxon>Telluria group</taxon>
        <taxon>Pseudoduganella</taxon>
    </lineage>
</organism>
<dbReference type="EMBL" id="WWCU01000013">
    <property type="protein sequence ID" value="MYN08302.1"/>
    <property type="molecule type" value="Genomic_DNA"/>
</dbReference>